<keyword evidence="2" id="KW-0378">Hydrolase</keyword>
<dbReference type="Gene3D" id="3.40.50.1820">
    <property type="entry name" value="alpha/beta hydrolase"/>
    <property type="match status" value="1"/>
</dbReference>
<evidence type="ECO:0000313" key="4">
    <source>
        <dbReference type="EMBL" id="TMW63074.1"/>
    </source>
</evidence>
<sequence length="630" mass="70626">MSRRLCILLAAALALTPISSGAVEINGWYQCSASTLWDAPDEPDMNYYMETKRRRAAPSAHYPQAKTNGDAPKFVLSEKRQWRIPFLQQSMEFSKSQSAHSRRRFKDGKEAAPVYECAEFRVPLCYEGICNSTSFIDVFVKRVLPMNSLSEGESKKALWVLQGGPGASSTAMEDLLETMHTELDGKVAIYTMDHRGTARSNRLECQAAQAQTPGSPGGTVITVEEVPACIDDILFQIENQTAAFSVTSAAMDLRTIIEQSSDEDEDVYVYGLSYGTYLVERLIHFAPKRVRGYVIDGIVSEAGAKIEDRSTYSNWDHDVGVVAERFLGYCAADSYCKSKFPETDNLATFVKDLYQELDEAAQDPGQNECADVLQAAGRRPSYFLRSLFGDYLMSQTWRIVIPAIIFRAARCSSEDVDALQHLVDDLSGPPNDNVDVDDLLFTSEPLYNLIVFSEMWETPTPSKTTLMEWYENATMASDNYYSLPYYCLFTGSREEACKELKHLPPSQPMMYERDQYWNVTAKLPVGSSALLMSGGLDVQTRRMYGNLEYELLEGDHMLVHFDYAGHCTTFTTLTRSGVATCGVQILASYVREDGVLLNVDTSCIDDTFALDFHGDSRLAEELFGRRNLYE</sequence>
<dbReference type="OrthoDB" id="425534at2759"/>
<protein>
    <recommendedName>
        <fullName evidence="6">AB hydrolase-1 domain-containing protein</fullName>
    </recommendedName>
</protein>
<dbReference type="InterPro" id="IPR029058">
    <property type="entry name" value="AB_hydrolase_fold"/>
</dbReference>
<dbReference type="PANTHER" id="PTHR43248">
    <property type="entry name" value="2-SUCCINYL-6-HYDROXY-2,4-CYCLOHEXADIENE-1-CARBOXYLATE SYNTHASE"/>
    <property type="match status" value="1"/>
</dbReference>
<dbReference type="SUPFAM" id="SSF53474">
    <property type="entry name" value="alpha/beta-Hydrolases"/>
    <property type="match status" value="1"/>
</dbReference>
<organism evidence="4 5">
    <name type="scientific">Pythium oligandrum</name>
    <name type="common">Mycoparasitic fungus</name>
    <dbReference type="NCBI Taxonomy" id="41045"/>
    <lineage>
        <taxon>Eukaryota</taxon>
        <taxon>Sar</taxon>
        <taxon>Stramenopiles</taxon>
        <taxon>Oomycota</taxon>
        <taxon>Peronosporomycetes</taxon>
        <taxon>Pythiales</taxon>
        <taxon>Pythiaceae</taxon>
        <taxon>Pythium</taxon>
    </lineage>
</organism>
<gene>
    <name evidence="4" type="ORF">Poli38472_005692</name>
</gene>
<evidence type="ECO:0000313" key="5">
    <source>
        <dbReference type="Proteomes" id="UP000794436"/>
    </source>
</evidence>
<accession>A0A8K1FJF6</accession>
<name>A0A8K1FJF6_PYTOL</name>
<dbReference type="PANTHER" id="PTHR43248:SF3">
    <property type="entry name" value="AB HYDROLASE-1 DOMAIN-CONTAINING PROTEIN"/>
    <property type="match status" value="1"/>
</dbReference>
<evidence type="ECO:0000256" key="2">
    <source>
        <dbReference type="ARBA" id="ARBA00022801"/>
    </source>
</evidence>
<dbReference type="InterPro" id="IPR051601">
    <property type="entry name" value="Serine_prot/Carboxylest_S33"/>
</dbReference>
<dbReference type="AlphaFoldDB" id="A0A8K1FJF6"/>
<keyword evidence="3" id="KW-0732">Signal</keyword>
<dbReference type="GO" id="GO:0016787">
    <property type="term" value="F:hydrolase activity"/>
    <property type="evidence" value="ECO:0007669"/>
    <property type="project" value="UniProtKB-KW"/>
</dbReference>
<keyword evidence="5" id="KW-1185">Reference proteome</keyword>
<evidence type="ECO:0000256" key="3">
    <source>
        <dbReference type="SAM" id="SignalP"/>
    </source>
</evidence>
<feature type="signal peptide" evidence="3">
    <location>
        <begin position="1"/>
        <end position="21"/>
    </location>
</feature>
<evidence type="ECO:0000256" key="1">
    <source>
        <dbReference type="ARBA" id="ARBA00010088"/>
    </source>
</evidence>
<proteinExistence type="inferred from homology"/>
<dbReference type="EMBL" id="SPLM01000073">
    <property type="protein sequence ID" value="TMW63074.1"/>
    <property type="molecule type" value="Genomic_DNA"/>
</dbReference>
<feature type="chain" id="PRO_5035439012" description="AB hydrolase-1 domain-containing protein" evidence="3">
    <location>
        <begin position="22"/>
        <end position="630"/>
    </location>
</feature>
<comment type="similarity">
    <text evidence="1">Belongs to the peptidase S33 family.</text>
</comment>
<evidence type="ECO:0008006" key="6">
    <source>
        <dbReference type="Google" id="ProtNLM"/>
    </source>
</evidence>
<comment type="caution">
    <text evidence="4">The sequence shown here is derived from an EMBL/GenBank/DDBJ whole genome shotgun (WGS) entry which is preliminary data.</text>
</comment>
<reference evidence="4" key="1">
    <citation type="submission" date="2019-03" db="EMBL/GenBank/DDBJ databases">
        <title>Long read genome sequence of the mycoparasitic Pythium oligandrum ATCC 38472 isolated from sugarbeet rhizosphere.</title>
        <authorList>
            <person name="Gaulin E."/>
        </authorList>
    </citation>
    <scope>NUCLEOTIDE SEQUENCE</scope>
    <source>
        <strain evidence="4">ATCC 38472_TT</strain>
    </source>
</reference>
<dbReference type="Proteomes" id="UP000794436">
    <property type="component" value="Unassembled WGS sequence"/>
</dbReference>